<dbReference type="InterPro" id="IPR036249">
    <property type="entry name" value="Thioredoxin-like_sf"/>
</dbReference>
<evidence type="ECO:0000256" key="1">
    <source>
        <dbReference type="SAM" id="MobiDB-lite"/>
    </source>
</evidence>
<feature type="region of interest" description="Disordered" evidence="1">
    <location>
        <begin position="1070"/>
        <end position="1089"/>
    </location>
</feature>
<feature type="domain" description="PIPK" evidence="2">
    <location>
        <begin position="175"/>
        <end position="696"/>
    </location>
</feature>
<feature type="region of interest" description="Disordered" evidence="1">
    <location>
        <begin position="728"/>
        <end position="748"/>
    </location>
</feature>
<dbReference type="InterPro" id="IPR023610">
    <property type="entry name" value="PInositol-4/5-P-5/4-kinase"/>
</dbReference>
<dbReference type="Gene3D" id="3.30.800.10">
    <property type="entry name" value="Phosphatidylinositol Phosphate Kinase II Beta"/>
    <property type="match status" value="1"/>
</dbReference>
<feature type="region of interest" description="Disordered" evidence="1">
    <location>
        <begin position="342"/>
        <end position="478"/>
    </location>
</feature>
<proteinExistence type="predicted"/>
<feature type="compositionally biased region" description="Low complexity" evidence="1">
    <location>
        <begin position="462"/>
        <end position="478"/>
    </location>
</feature>
<dbReference type="OrthoDB" id="70770at2759"/>
<evidence type="ECO:0000313" key="4">
    <source>
        <dbReference type="Proteomes" id="UP000751190"/>
    </source>
</evidence>
<dbReference type="Gene3D" id="3.40.30.10">
    <property type="entry name" value="Glutaredoxin"/>
    <property type="match status" value="1"/>
</dbReference>
<dbReference type="GO" id="GO:0046854">
    <property type="term" value="P:phosphatidylinositol phosphate biosynthetic process"/>
    <property type="evidence" value="ECO:0007669"/>
    <property type="project" value="TreeGrafter"/>
</dbReference>
<gene>
    <name evidence="3" type="ORF">KFE25_006500</name>
</gene>
<dbReference type="PANTHER" id="PTHR23086:SF8">
    <property type="entry name" value="PHOSPHATIDYLINOSITOL 5-PHOSPHATE 4-KINASE, ISOFORM A"/>
    <property type="match status" value="1"/>
</dbReference>
<dbReference type="SUPFAM" id="SSF56104">
    <property type="entry name" value="SAICAR synthase-like"/>
    <property type="match status" value="3"/>
</dbReference>
<feature type="region of interest" description="Disordered" evidence="1">
    <location>
        <begin position="166"/>
        <end position="199"/>
    </location>
</feature>
<feature type="compositionally biased region" description="Low complexity" evidence="1">
    <location>
        <begin position="390"/>
        <end position="416"/>
    </location>
</feature>
<dbReference type="GO" id="GO:0016308">
    <property type="term" value="F:1-phosphatidylinositol-4-phosphate 5-kinase activity"/>
    <property type="evidence" value="ECO:0007669"/>
    <property type="project" value="TreeGrafter"/>
</dbReference>
<dbReference type="AlphaFoldDB" id="A0A8J6CHC2"/>
<dbReference type="InterPro" id="IPR027483">
    <property type="entry name" value="PInositol-4-P-4/5-kinase_C_sf"/>
</dbReference>
<dbReference type="PANTHER" id="PTHR23086">
    <property type="entry name" value="PHOSPHATIDYLINOSITOL-4-PHOSPHATE 5-KINASE"/>
    <property type="match status" value="1"/>
</dbReference>
<feature type="compositionally biased region" description="Low complexity" evidence="1">
    <location>
        <begin position="661"/>
        <end position="673"/>
    </location>
</feature>
<dbReference type="InterPro" id="IPR002498">
    <property type="entry name" value="PInositol-4-P-4/5-kinase_core"/>
</dbReference>
<evidence type="ECO:0000313" key="3">
    <source>
        <dbReference type="EMBL" id="KAG8470045.1"/>
    </source>
</evidence>
<accession>A0A8J6CHC2</accession>
<dbReference type="GO" id="GO:0005886">
    <property type="term" value="C:plasma membrane"/>
    <property type="evidence" value="ECO:0007669"/>
    <property type="project" value="TreeGrafter"/>
</dbReference>
<dbReference type="CDD" id="cd02947">
    <property type="entry name" value="TRX_family"/>
    <property type="match status" value="1"/>
</dbReference>
<name>A0A8J6CHC2_DIALT</name>
<dbReference type="Pfam" id="PF01504">
    <property type="entry name" value="PIP5K"/>
    <property type="match status" value="3"/>
</dbReference>
<dbReference type="SUPFAM" id="SSF52833">
    <property type="entry name" value="Thioredoxin-like"/>
    <property type="match status" value="1"/>
</dbReference>
<comment type="caution">
    <text evidence="3">The sequence shown here is derived from an EMBL/GenBank/DDBJ whole genome shotgun (WGS) entry which is preliminary data.</text>
</comment>
<evidence type="ECO:0000259" key="2">
    <source>
        <dbReference type="SMART" id="SM00330"/>
    </source>
</evidence>
<feature type="region of interest" description="Disordered" evidence="1">
    <location>
        <begin position="638"/>
        <end position="701"/>
    </location>
</feature>
<organism evidence="3 4">
    <name type="scientific">Diacronema lutheri</name>
    <name type="common">Unicellular marine alga</name>
    <name type="synonym">Monochrysis lutheri</name>
    <dbReference type="NCBI Taxonomy" id="2081491"/>
    <lineage>
        <taxon>Eukaryota</taxon>
        <taxon>Haptista</taxon>
        <taxon>Haptophyta</taxon>
        <taxon>Pavlovophyceae</taxon>
        <taxon>Pavlovales</taxon>
        <taxon>Pavlovaceae</taxon>
        <taxon>Diacronema</taxon>
    </lineage>
</organism>
<dbReference type="Proteomes" id="UP000751190">
    <property type="component" value="Unassembled WGS sequence"/>
</dbReference>
<dbReference type="InterPro" id="IPR027484">
    <property type="entry name" value="PInositol-4-P-5-kinase_N"/>
</dbReference>
<feature type="compositionally biased region" description="Pro residues" evidence="1">
    <location>
        <begin position="171"/>
        <end position="187"/>
    </location>
</feature>
<feature type="compositionally biased region" description="Low complexity" evidence="1">
    <location>
        <begin position="353"/>
        <end position="380"/>
    </location>
</feature>
<feature type="region of interest" description="Disordered" evidence="1">
    <location>
        <begin position="853"/>
        <end position="886"/>
    </location>
</feature>
<sequence length="1260" mass="128729">MAVVAPDEEAAVELYVRRVHGPELAELLVALLDARWALSASPVEQLAFLCDFRVPDARVAAKVAAARDAGQGARGVAVLVEELEYLCQPVIDAYRLSADKERIDAWLRQRPLTDVRRSHSQRSEVALDAVQRTVRAHHAASEPASAAVLQDMAPPDLAHKRKSETWALPAEPAPTPAPTRPGEPVPARPEQSQQPPPTSVRARVFEYAPQLFATIHRHAWEELGGRELLAPSAALSLAGWRSAGPAVHAVETSSRSGSVYWQSTDGRLFLKTLTAKEARVLRGLLGAYEAHLRAHPASLLPRFVGLFKIRLLDEPAAGSPTKVYICAMINFFFLATRAPLASAPRPSTPSPSPTRTRQSVTCAPVASAPRPSRTPSPTRTQHAAADGDDATASPARPSSAAAACSSSSESLDDSPPGTRASRPHDGCADGTAEAANGSADGPVMPRGRRSCDDGAPAAEPCARAPTPASTRTPPASARRAIEQYDLKGSTVDRSVGPLTGSSPPALGSFGSGFGALGLGFASTGSSASSTLGVDASWTVARKDLDLQRAVRLGPAQRQMLLAQLRLDSALLERHEIMDYSILLGVADGDERAAEARARRDADAQERAARAALWQRYARAAGGTLGCAATPQADGAGADAGLAPLGGNVRHDGDNDGDGDGAARTHGGAAAACARSDERRCTRADMGTTPAPKRGVTRCAGDEAGCAPASAAAAPREERAANAASAFLSEDGGGRAPTAASAECTAPPPPLDVVTTVPSSWLRGASAWLPSAVWLPRSPATESAAPAPSAAAAAAAAASSSSSAARRACDTMAPTDAGAPACEGARAVEPSAPDVRCAAGAPVTAPVTEALVGAPAAERASRPAERADAAGLPASAPTSLRTPPPSAGGATLCAGAAAGALSSLLAAVDSPSATLAAAAPQHAPAAAPAPAAAAGAPAPAAPPAASPSAHLPIALPEVRADFGLQLWLLDTPRSPRELWLRACELLDRTCDGAAQLVVVDVDSAPALAARWAVVATPTIVLVDGGRESLRLVGFRNILGSAAWLPSLLGKLRAAGAPARAEAVAPADAAAVGGGERGEAPRNAGGGREAHARAVAGPPVADGPVACAQPRAAAPWTDAPAPSANCAPFCADTGAEVAASPADGEGRAARRAADDGGDVDAALDAPRAMADGADVTAQFQHLSLFRHDLGGMAARSTSDEPLETGEVFIVGIVDILQQWDFSKRVESSLKALRRPMQAAHISAVDPRAFRARLLDYVSRIVE</sequence>
<protein>
    <recommendedName>
        <fullName evidence="2">PIPK domain-containing protein</fullName>
    </recommendedName>
</protein>
<dbReference type="EMBL" id="JAGTXO010000002">
    <property type="protein sequence ID" value="KAG8470045.1"/>
    <property type="molecule type" value="Genomic_DNA"/>
</dbReference>
<feature type="compositionally biased region" description="Basic and acidic residues" evidence="1">
    <location>
        <begin position="858"/>
        <end position="867"/>
    </location>
</feature>
<reference evidence="3" key="1">
    <citation type="submission" date="2021-05" db="EMBL/GenBank/DDBJ databases">
        <title>The genome of the haptophyte Pavlova lutheri (Diacronema luteri, Pavlovales) - a model for lipid biosynthesis in eukaryotic algae.</title>
        <authorList>
            <person name="Hulatt C.J."/>
            <person name="Posewitz M.C."/>
        </authorList>
    </citation>
    <scope>NUCLEOTIDE SEQUENCE</scope>
    <source>
        <strain evidence="3">NIVA-4/92</strain>
    </source>
</reference>
<dbReference type="Gene3D" id="3.30.810.10">
    <property type="entry name" value="2-Layer Sandwich"/>
    <property type="match status" value="2"/>
</dbReference>
<keyword evidence="4" id="KW-1185">Reference proteome</keyword>
<dbReference type="SMART" id="SM00330">
    <property type="entry name" value="PIPKc"/>
    <property type="match status" value="1"/>
</dbReference>